<dbReference type="AlphaFoldDB" id="A0A074VNV1"/>
<sequence>MDPLQDPLLLQAGITTRAKFLEVYGFHYDDNTVELPPSSAHTGNQATMAHHGDFHSLMEGVESRDPWLQTFTDGGIAFWEEYVLPTFEQPKVKIIWGEEPQYSDLEEEVSVEETDSEEDRRPARSAWKRPVEASWPASTGSVEAQGKQPSSDGVPYADSPEWQQDEDGEEFEGDDDEYERPARLSGAPAPTIFSRKASAWSDDEDAACIKFMKEVCTLAQYAAIAGTEKRFEVVADRMKREAGFNRTASGVKLQWNRRLRAASGFEDRGEKKRASGLTTSALSQGTKRGTSAVTSLVSSTSRGRKSSATSAQSTETSSLSGRKGKRKATYIDSDDEVDDEDIDSASRPYPAKRPRIAAEASSSALPSTQDVAYYDLSTANILSGPRASRHRPAAIAQATTTAATPRRSARQQPITTVNDDADDEEDEAPEPNYNSLSYWQEVLRKRQARVAEQREEYERQQQQEEEDDDEDEEPVVTIADRARKSRELRKQKTSSTTEPTSTTRSSRAPRFVLSPIAEDAEQTVHITPATAAQIAADEEIARQMQEEWNEQPTRARRGRGFR</sequence>
<proteinExistence type="predicted"/>
<feature type="compositionally biased region" description="Polar residues" evidence="1">
    <location>
        <begin position="276"/>
        <end position="289"/>
    </location>
</feature>
<evidence type="ECO:0000313" key="2">
    <source>
        <dbReference type="EMBL" id="KEQ62400.1"/>
    </source>
</evidence>
<feature type="region of interest" description="Disordered" evidence="1">
    <location>
        <begin position="104"/>
        <end position="189"/>
    </location>
</feature>
<feature type="compositionally biased region" description="Acidic residues" evidence="1">
    <location>
        <begin position="163"/>
        <end position="178"/>
    </location>
</feature>
<protein>
    <recommendedName>
        <fullName evidence="4">Myb-like domain-containing protein</fullName>
    </recommendedName>
</protein>
<feature type="compositionally biased region" description="Low complexity" evidence="1">
    <location>
        <begin position="393"/>
        <end position="413"/>
    </location>
</feature>
<feature type="compositionally biased region" description="Low complexity" evidence="1">
    <location>
        <begin position="290"/>
        <end position="320"/>
    </location>
</feature>
<dbReference type="EMBL" id="KL584834">
    <property type="protein sequence ID" value="KEQ62400.1"/>
    <property type="molecule type" value="Genomic_DNA"/>
</dbReference>
<dbReference type="GeneID" id="63918087"/>
<feature type="compositionally biased region" description="Basic and acidic residues" evidence="1">
    <location>
        <begin position="449"/>
        <end position="462"/>
    </location>
</feature>
<feature type="compositionally biased region" description="Acidic residues" evidence="1">
    <location>
        <begin position="463"/>
        <end position="474"/>
    </location>
</feature>
<feature type="region of interest" description="Disordered" evidence="1">
    <location>
        <begin position="384"/>
        <end position="562"/>
    </location>
</feature>
<accession>A0A074VNV1</accession>
<feature type="compositionally biased region" description="Acidic residues" evidence="1">
    <location>
        <begin position="104"/>
        <end position="117"/>
    </location>
</feature>
<feature type="region of interest" description="Disordered" evidence="1">
    <location>
        <begin position="264"/>
        <end position="369"/>
    </location>
</feature>
<name>A0A074VNV1_AURM1</name>
<dbReference type="Proteomes" id="UP000030672">
    <property type="component" value="Unassembled WGS sequence"/>
</dbReference>
<feature type="compositionally biased region" description="Basic residues" evidence="1">
    <location>
        <begin position="483"/>
        <end position="492"/>
    </location>
</feature>
<feature type="compositionally biased region" description="Low complexity" evidence="1">
    <location>
        <begin position="493"/>
        <end position="506"/>
    </location>
</feature>
<keyword evidence="3" id="KW-1185">Reference proteome</keyword>
<feature type="compositionally biased region" description="Polar residues" evidence="1">
    <location>
        <begin position="136"/>
        <end position="151"/>
    </location>
</feature>
<gene>
    <name evidence="2" type="ORF">M437DRAFT_66270</name>
</gene>
<evidence type="ECO:0008006" key="4">
    <source>
        <dbReference type="Google" id="ProtNLM"/>
    </source>
</evidence>
<evidence type="ECO:0000256" key="1">
    <source>
        <dbReference type="SAM" id="MobiDB-lite"/>
    </source>
</evidence>
<dbReference type="RefSeq" id="XP_040879423.1">
    <property type="nucleotide sequence ID" value="XM_041024714.1"/>
</dbReference>
<evidence type="ECO:0000313" key="3">
    <source>
        <dbReference type="Proteomes" id="UP000030672"/>
    </source>
</evidence>
<organism evidence="2 3">
    <name type="scientific">Aureobasidium melanogenum (strain CBS 110374)</name>
    <name type="common">Aureobasidium pullulans var. melanogenum</name>
    <dbReference type="NCBI Taxonomy" id="1043003"/>
    <lineage>
        <taxon>Eukaryota</taxon>
        <taxon>Fungi</taxon>
        <taxon>Dikarya</taxon>
        <taxon>Ascomycota</taxon>
        <taxon>Pezizomycotina</taxon>
        <taxon>Dothideomycetes</taxon>
        <taxon>Dothideomycetidae</taxon>
        <taxon>Dothideales</taxon>
        <taxon>Saccotheciaceae</taxon>
        <taxon>Aureobasidium</taxon>
    </lineage>
</organism>
<feature type="compositionally biased region" description="Acidic residues" evidence="1">
    <location>
        <begin position="419"/>
        <end position="429"/>
    </location>
</feature>
<reference evidence="2 3" key="1">
    <citation type="journal article" date="2014" name="BMC Genomics">
        <title>Genome sequencing of four Aureobasidium pullulans varieties: biotechnological potential, stress tolerance, and description of new species.</title>
        <authorList>
            <person name="Gostin Ar C."/>
            <person name="Ohm R.A."/>
            <person name="Kogej T."/>
            <person name="Sonjak S."/>
            <person name="Turk M."/>
            <person name="Zajc J."/>
            <person name="Zalar P."/>
            <person name="Grube M."/>
            <person name="Sun H."/>
            <person name="Han J."/>
            <person name="Sharma A."/>
            <person name="Chiniquy J."/>
            <person name="Ngan C.Y."/>
            <person name="Lipzen A."/>
            <person name="Barry K."/>
            <person name="Grigoriev I.V."/>
            <person name="Gunde-Cimerman N."/>
        </authorList>
    </citation>
    <scope>NUCLEOTIDE SEQUENCE [LARGE SCALE GENOMIC DNA]</scope>
    <source>
        <strain evidence="2 3">CBS 110374</strain>
    </source>
</reference>
<feature type="compositionally biased region" description="Acidic residues" evidence="1">
    <location>
        <begin position="332"/>
        <end position="343"/>
    </location>
</feature>
<feature type="compositionally biased region" description="Polar residues" evidence="1">
    <location>
        <begin position="360"/>
        <end position="369"/>
    </location>
</feature>
<dbReference type="HOGENOM" id="CLU_484810_0_0_1"/>